<feature type="compositionally biased region" description="Low complexity" evidence="6">
    <location>
        <begin position="470"/>
        <end position="506"/>
    </location>
</feature>
<dbReference type="Gene3D" id="3.20.20.80">
    <property type="entry name" value="Glycosidases"/>
    <property type="match status" value="1"/>
</dbReference>
<protein>
    <recommendedName>
        <fullName evidence="5">glucan endo-1,3-alpha-glucosidase</fullName>
        <ecNumber evidence="5">3.2.1.59</ecNumber>
    </recommendedName>
</protein>
<comment type="catalytic activity">
    <reaction evidence="3">
        <text>Endohydrolysis of (1-&gt;3)-alpha-D-glucosidic linkages in isolichenin, pseudonigeran and nigeran.</text>
        <dbReference type="EC" id="3.2.1.59"/>
    </reaction>
</comment>
<evidence type="ECO:0000256" key="6">
    <source>
        <dbReference type="SAM" id="MobiDB-lite"/>
    </source>
</evidence>
<organism evidence="7 8">
    <name type="scientific">Orbilia oligospora</name>
    <name type="common">Nematode-trapping fungus</name>
    <name type="synonym">Arthrobotrys oligospora</name>
    <dbReference type="NCBI Taxonomy" id="2813651"/>
    <lineage>
        <taxon>Eukaryota</taxon>
        <taxon>Fungi</taxon>
        <taxon>Dikarya</taxon>
        <taxon>Ascomycota</taxon>
        <taxon>Pezizomycotina</taxon>
        <taxon>Orbiliomycetes</taxon>
        <taxon>Orbiliales</taxon>
        <taxon>Orbiliaceae</taxon>
        <taxon>Orbilia</taxon>
    </lineage>
</organism>
<evidence type="ECO:0000256" key="2">
    <source>
        <dbReference type="ARBA" id="ARBA00023295"/>
    </source>
</evidence>
<evidence type="ECO:0000313" key="8">
    <source>
        <dbReference type="Proteomes" id="UP000474640"/>
    </source>
</evidence>
<dbReference type="FunFam" id="3.20.20.80:FF:000268">
    <property type="entry name" value="Glucan endo-1,3-alpha-glucosidase agn2"/>
    <property type="match status" value="1"/>
</dbReference>
<evidence type="ECO:0000256" key="3">
    <source>
        <dbReference type="ARBA" id="ARBA00052604"/>
    </source>
</evidence>
<comment type="similarity">
    <text evidence="4">Belongs to the glycosyl hydrolase 71 family.</text>
</comment>
<keyword evidence="1" id="KW-0378">Hydrolase</keyword>
<dbReference type="CDD" id="cd11577">
    <property type="entry name" value="GH71"/>
    <property type="match status" value="1"/>
</dbReference>
<name>A0A7C8RL49_ORBOL</name>
<dbReference type="EMBL" id="JAABOJ010000006">
    <property type="protein sequence ID" value="KAF3286287.1"/>
    <property type="molecule type" value="Genomic_DNA"/>
</dbReference>
<dbReference type="Proteomes" id="UP000474640">
    <property type="component" value="Unassembled WGS sequence"/>
</dbReference>
<proteinExistence type="inferred from homology"/>
<dbReference type="EC" id="3.2.1.59" evidence="5"/>
<evidence type="ECO:0000256" key="1">
    <source>
        <dbReference type="ARBA" id="ARBA00022801"/>
    </source>
</evidence>
<keyword evidence="2" id="KW-0326">Glycosidase</keyword>
<dbReference type="GO" id="GO:1904541">
    <property type="term" value="P:fungal-type cell wall disassembly involved in conjugation with cellular fusion"/>
    <property type="evidence" value="ECO:0007669"/>
    <property type="project" value="UniProtKB-ARBA"/>
</dbReference>
<dbReference type="Pfam" id="PF03659">
    <property type="entry name" value="Glyco_hydro_71"/>
    <property type="match status" value="1"/>
</dbReference>
<dbReference type="AlphaFoldDB" id="A0A7C8RL49"/>
<dbReference type="OrthoDB" id="3257981at2759"/>
<evidence type="ECO:0000313" key="7">
    <source>
        <dbReference type="EMBL" id="KAF3286287.1"/>
    </source>
</evidence>
<comment type="caution">
    <text evidence="7">The sequence shown here is derived from an EMBL/GenBank/DDBJ whole genome shotgun (WGS) entry which is preliminary data.</text>
</comment>
<reference evidence="7 8" key="1">
    <citation type="submission" date="2020-01" db="EMBL/GenBank/DDBJ databases">
        <authorList>
            <person name="Palmer J.M."/>
        </authorList>
    </citation>
    <scope>NUCLEOTIDE SEQUENCE [LARGE SCALE GENOMIC DNA]</scope>
    <source>
        <strain evidence="7 8">TWF970</strain>
    </source>
</reference>
<sequence length="611" mass="65872">MASGYLFSLISSEPQNPSSQNCTLDLLISTNQFMMIWKTIRNVYLLSVAAALFAPSLAAPKEYGLEKRESTKYVYAHFMVGIVEFYTVDDWKWDMELAKDTGIDGFALNCASIDSYTPTQLANAYEAAKQVGFKVFISFDFAYWNNGHVGMITDYVRLYADHPAQALYDGGAIVSTFVGDSFNWQQVKNGVSHKVAAMPMFQDPAGVTGRTDVDGAFSWLAWPTYGGNSIAPLPMTTIWDDKFIANLAGKPYMMPVSPWFSTHFNSKNWVFVCEDLITERWKQVLQLKPALIEIITWNDYGESHYIGPWEPNHTDDGSAKWADGMPHDGWRIITKAYIEAYKAGLSAPSVSEDSLVYWYRPHPKAATCTSDTLGRPNGADMLYDNVYVTTLLMAPATLVVQSGSNSVVRINVPAGVLTSNVTMGIGTQRFSLERGGQVIMGGTGGLEIKNNCTVYNFNVYVGSLPGGGSSPTSTTTTARSSATTRGSTSSTGGNTSTTRSCSGQATQTATVTTTSTTYTTVTVTSNPGGPTGVCVAGTGSNNYIGLCQFCCGYGYCPSGPCTCSAYGAQVQPPPETGRTGLPANGLDDSYSGLCSFACDHGYCPSTACRYA</sequence>
<dbReference type="InterPro" id="IPR005197">
    <property type="entry name" value="Glyco_hydro_71"/>
</dbReference>
<evidence type="ECO:0000256" key="4">
    <source>
        <dbReference type="ARBA" id="ARBA00061482"/>
    </source>
</evidence>
<gene>
    <name evidence="7" type="ORF">TWF970_009831</name>
</gene>
<dbReference type="GO" id="GO:1990819">
    <property type="term" value="C:mating projection actin fusion focus"/>
    <property type="evidence" value="ECO:0007669"/>
    <property type="project" value="UniProtKB-ARBA"/>
</dbReference>
<dbReference type="GO" id="GO:0051118">
    <property type="term" value="F:glucan endo-1,3-alpha-glucosidase activity"/>
    <property type="evidence" value="ECO:0007669"/>
    <property type="project" value="UniProtKB-EC"/>
</dbReference>
<evidence type="ECO:0000256" key="5">
    <source>
        <dbReference type="ARBA" id="ARBA00066525"/>
    </source>
</evidence>
<feature type="region of interest" description="Disordered" evidence="6">
    <location>
        <begin position="466"/>
        <end position="506"/>
    </location>
</feature>
<accession>A0A7C8RL49</accession>